<dbReference type="Gene3D" id="3.40.50.150">
    <property type="entry name" value="Vaccinia Virus protein VP39"/>
    <property type="match status" value="1"/>
</dbReference>
<dbReference type="InterPro" id="IPR030807">
    <property type="entry name" value="Methyltran_NanM"/>
</dbReference>
<reference evidence="1 2" key="1">
    <citation type="submission" date="2018-06" db="EMBL/GenBank/DDBJ databases">
        <title>Phytoactinopolyspora halophila sp. nov., a novel halophilic actinomycete isolated from a saline soil in China.</title>
        <authorList>
            <person name="Tang S.-K."/>
        </authorList>
    </citation>
    <scope>NUCLEOTIDE SEQUENCE [LARGE SCALE GENOMIC DNA]</scope>
    <source>
        <strain evidence="1 2">YIM 96934</strain>
    </source>
</reference>
<dbReference type="GO" id="GO:0008168">
    <property type="term" value="F:methyltransferase activity"/>
    <property type="evidence" value="ECO:0007669"/>
    <property type="project" value="UniProtKB-KW"/>
</dbReference>
<dbReference type="OrthoDB" id="3760285at2"/>
<name>A0A329QB50_9ACTN</name>
<dbReference type="EMBL" id="QMIG01000040">
    <property type="protein sequence ID" value="RAW09554.1"/>
    <property type="molecule type" value="Genomic_DNA"/>
</dbReference>
<dbReference type="Proteomes" id="UP000250462">
    <property type="component" value="Unassembled WGS sequence"/>
</dbReference>
<comment type="caution">
    <text evidence="1">The sequence shown here is derived from an EMBL/GenBank/DDBJ whole genome shotgun (WGS) entry which is preliminary data.</text>
</comment>
<keyword evidence="1" id="KW-0808">Transferase</keyword>
<keyword evidence="1" id="KW-0489">Methyltransferase</keyword>
<keyword evidence="2" id="KW-1185">Reference proteome</keyword>
<evidence type="ECO:0000313" key="2">
    <source>
        <dbReference type="Proteomes" id="UP000250462"/>
    </source>
</evidence>
<evidence type="ECO:0000313" key="1">
    <source>
        <dbReference type="EMBL" id="RAW09554.1"/>
    </source>
</evidence>
<dbReference type="AlphaFoldDB" id="A0A329QB50"/>
<organism evidence="1 2">
    <name type="scientific">Phytoactinopolyspora halophila</name>
    <dbReference type="NCBI Taxonomy" id="1981511"/>
    <lineage>
        <taxon>Bacteria</taxon>
        <taxon>Bacillati</taxon>
        <taxon>Actinomycetota</taxon>
        <taxon>Actinomycetes</taxon>
        <taxon>Jiangellales</taxon>
        <taxon>Jiangellaceae</taxon>
        <taxon>Phytoactinopolyspora</taxon>
    </lineage>
</organism>
<sequence length="299" mass="34042">MTHKYQASRQWELINRYWVTDEAALDITNFKSGRPNHKIALWNPESNGVRYLKTLIYNLASGLGPADWDRIRRTSNRDFGNPIEVRWKGERICLDYLQAALEVGFVEKNVDLHGASVLEIGAGYGRTCHALLSNHDISTYCIVDLDTTMQLSKKYLRAVLDDAQFAKLRFVSVDDVDTRLNSTRFDLCINIDSFAEMDPNTVRGYLVLIDQRCTSFYVKNPVGKYWDSSLDGHAERADVVVSALESGLLRQVVDIHDSEAVKAAVPEFISAYRPGDRWSCAADAWAAPWSFYWQALYKK</sequence>
<dbReference type="RefSeq" id="WP_112260278.1">
    <property type="nucleotide sequence ID" value="NZ_QMIG01000040.1"/>
</dbReference>
<accession>A0A329QB50</accession>
<gene>
    <name evidence="1" type="ORF">DPM12_20800</name>
</gene>
<dbReference type="InterPro" id="IPR029063">
    <property type="entry name" value="SAM-dependent_MTases_sf"/>
</dbReference>
<dbReference type="NCBIfam" id="TIGR04371">
    <property type="entry name" value="methyltran_NanM"/>
    <property type="match status" value="1"/>
</dbReference>
<dbReference type="GO" id="GO:0032259">
    <property type="term" value="P:methylation"/>
    <property type="evidence" value="ECO:0007669"/>
    <property type="project" value="UniProtKB-KW"/>
</dbReference>
<proteinExistence type="predicted"/>
<protein>
    <submittedName>
        <fullName evidence="1">Putative sugar O-methyltransferase</fullName>
    </submittedName>
</protein>
<dbReference type="SUPFAM" id="SSF53335">
    <property type="entry name" value="S-adenosyl-L-methionine-dependent methyltransferases"/>
    <property type="match status" value="1"/>
</dbReference>